<keyword evidence="2" id="KW-0009">Actin-binding</keyword>
<reference evidence="4" key="1">
    <citation type="journal article" date="2014" name="Reprod. Biol. Endocrinol.">
        <title>Small-scale transcriptomics reveals differences among gonadal stages in Asian seabass (Lates calcarifer).</title>
        <authorList>
            <person name="Ravi P."/>
            <person name="Jiang J."/>
            <person name="Liew W.C."/>
            <person name="Orban L."/>
        </authorList>
    </citation>
    <scope>NUCLEOTIDE SEQUENCE</scope>
</reference>
<reference evidence="4" key="2">
    <citation type="submission" date="2025-08" db="UniProtKB">
        <authorList>
            <consortium name="RefSeq"/>
        </authorList>
    </citation>
    <scope>IDENTIFICATION</scope>
</reference>
<dbReference type="GO" id="GO:0032233">
    <property type="term" value="P:positive regulation of actin filament bundle assembly"/>
    <property type="evidence" value="ECO:0007669"/>
    <property type="project" value="TreeGrafter"/>
</dbReference>
<sequence>MVSLRIAPSLSLSLSASLLKLYLRRMSWQGYIDNLLAPDDKGRLPVQEAAICGFAPGQESVWASTPGMNNISAEEIRKLAGKRDTFGQCGPCVGGMKCRMLRDNMEDEKMYSLDLKSAADAEGNTYSVCVGKSKQALVIARGTKDATGGQLAPKVFSIVEHLRKAGF</sequence>
<dbReference type="SMART" id="SM00392">
    <property type="entry name" value="PROF"/>
    <property type="match status" value="1"/>
</dbReference>
<dbReference type="InterPro" id="IPR036140">
    <property type="entry name" value="PFN_sf"/>
</dbReference>
<evidence type="ECO:0000256" key="1">
    <source>
        <dbReference type="ARBA" id="ARBA00010058"/>
    </source>
</evidence>
<dbReference type="InterPro" id="IPR048278">
    <property type="entry name" value="PFN"/>
</dbReference>
<accession>A0AAJ7Q3S9</accession>
<dbReference type="SUPFAM" id="SSF55770">
    <property type="entry name" value="Profilin (actin-binding protein)"/>
    <property type="match status" value="1"/>
</dbReference>
<dbReference type="Pfam" id="PF00235">
    <property type="entry name" value="Profilin"/>
    <property type="match status" value="1"/>
</dbReference>
<dbReference type="RefSeq" id="XP_018546006.1">
    <property type="nucleotide sequence ID" value="XM_018690490.2"/>
</dbReference>
<comment type="similarity">
    <text evidence="1 2">Belongs to the profilin family.</text>
</comment>
<dbReference type="PANTHER" id="PTHR13936:SF17">
    <property type="entry name" value="PROFILIN"/>
    <property type="match status" value="1"/>
</dbReference>
<dbReference type="CDD" id="cd00148">
    <property type="entry name" value="PROF"/>
    <property type="match status" value="1"/>
</dbReference>
<dbReference type="Gene3D" id="3.30.450.30">
    <property type="entry name" value="Dynein light chain 2a, cytoplasmic"/>
    <property type="match status" value="1"/>
</dbReference>
<gene>
    <name evidence="4" type="primary">LOC108892772</name>
</gene>
<protein>
    <recommendedName>
        <fullName evidence="2">Profilin</fullName>
    </recommendedName>
</protein>
<dbReference type="InterPro" id="IPR005455">
    <property type="entry name" value="PFN_euk"/>
</dbReference>
<dbReference type="KEGG" id="lcf:108892772"/>
<dbReference type="PANTHER" id="PTHR13936">
    <property type="entry name" value="PROFILIN"/>
    <property type="match status" value="1"/>
</dbReference>
<proteinExistence type="inferred from homology"/>
<name>A0AAJ7Q3S9_LATCA</name>
<dbReference type="GO" id="GO:0030833">
    <property type="term" value="P:regulation of actin filament polymerization"/>
    <property type="evidence" value="ECO:0007669"/>
    <property type="project" value="TreeGrafter"/>
</dbReference>
<organism evidence="3 4">
    <name type="scientific">Lates calcarifer</name>
    <name type="common">Barramundi</name>
    <name type="synonym">Holocentrus calcarifer</name>
    <dbReference type="NCBI Taxonomy" id="8187"/>
    <lineage>
        <taxon>Eukaryota</taxon>
        <taxon>Metazoa</taxon>
        <taxon>Chordata</taxon>
        <taxon>Craniata</taxon>
        <taxon>Vertebrata</taxon>
        <taxon>Euteleostomi</taxon>
        <taxon>Actinopterygii</taxon>
        <taxon>Neopterygii</taxon>
        <taxon>Teleostei</taxon>
        <taxon>Neoteleostei</taxon>
        <taxon>Acanthomorphata</taxon>
        <taxon>Carangaria</taxon>
        <taxon>Carangaria incertae sedis</taxon>
        <taxon>Centropomidae</taxon>
        <taxon>Lates</taxon>
    </lineage>
</organism>
<dbReference type="GO" id="GO:0005737">
    <property type="term" value="C:cytoplasm"/>
    <property type="evidence" value="ECO:0007669"/>
    <property type="project" value="TreeGrafter"/>
</dbReference>
<evidence type="ECO:0000313" key="4">
    <source>
        <dbReference type="RefSeq" id="XP_018546006.1"/>
    </source>
</evidence>
<evidence type="ECO:0000313" key="3">
    <source>
        <dbReference type="Proteomes" id="UP000694890"/>
    </source>
</evidence>
<dbReference type="AlphaFoldDB" id="A0AAJ7Q3S9"/>
<evidence type="ECO:0000256" key="2">
    <source>
        <dbReference type="RuleBase" id="RU003909"/>
    </source>
</evidence>
<dbReference type="GO" id="GO:0003779">
    <property type="term" value="F:actin binding"/>
    <property type="evidence" value="ECO:0007669"/>
    <property type="project" value="UniProtKB-KW"/>
</dbReference>
<dbReference type="Proteomes" id="UP000694890">
    <property type="component" value="Unplaced"/>
</dbReference>
<dbReference type="GeneID" id="108892772"/>